<dbReference type="OrthoDB" id="2436537at2759"/>
<evidence type="ECO:0000313" key="3">
    <source>
        <dbReference type="EMBL" id="KAG0254839.1"/>
    </source>
</evidence>
<organism evidence="3 4">
    <name type="scientific">Mortierella polycephala</name>
    <dbReference type="NCBI Taxonomy" id="41804"/>
    <lineage>
        <taxon>Eukaryota</taxon>
        <taxon>Fungi</taxon>
        <taxon>Fungi incertae sedis</taxon>
        <taxon>Mucoromycota</taxon>
        <taxon>Mortierellomycotina</taxon>
        <taxon>Mortierellomycetes</taxon>
        <taxon>Mortierellales</taxon>
        <taxon>Mortierellaceae</taxon>
        <taxon>Mortierella</taxon>
    </lineage>
</organism>
<feature type="region of interest" description="Disordered" evidence="2">
    <location>
        <begin position="152"/>
        <end position="193"/>
    </location>
</feature>
<feature type="coiled-coil region" evidence="1">
    <location>
        <begin position="204"/>
        <end position="231"/>
    </location>
</feature>
<feature type="compositionally biased region" description="Acidic residues" evidence="2">
    <location>
        <begin position="167"/>
        <end position="193"/>
    </location>
</feature>
<dbReference type="Proteomes" id="UP000726737">
    <property type="component" value="Unassembled WGS sequence"/>
</dbReference>
<feature type="region of interest" description="Disordered" evidence="2">
    <location>
        <begin position="1"/>
        <end position="108"/>
    </location>
</feature>
<evidence type="ECO:0000256" key="1">
    <source>
        <dbReference type="SAM" id="Coils"/>
    </source>
</evidence>
<feature type="compositionally biased region" description="Polar residues" evidence="2">
    <location>
        <begin position="568"/>
        <end position="615"/>
    </location>
</feature>
<feature type="compositionally biased region" description="Polar residues" evidence="2">
    <location>
        <begin position="81"/>
        <end position="97"/>
    </location>
</feature>
<feature type="region of interest" description="Disordered" evidence="2">
    <location>
        <begin position="568"/>
        <end position="648"/>
    </location>
</feature>
<evidence type="ECO:0000313" key="4">
    <source>
        <dbReference type="Proteomes" id="UP000726737"/>
    </source>
</evidence>
<keyword evidence="4" id="KW-1185">Reference proteome</keyword>
<dbReference type="AlphaFoldDB" id="A0A9P6PX20"/>
<proteinExistence type="predicted"/>
<dbReference type="EMBL" id="JAAAJA010000381">
    <property type="protein sequence ID" value="KAG0254839.1"/>
    <property type="molecule type" value="Genomic_DNA"/>
</dbReference>
<comment type="caution">
    <text evidence="3">The sequence shown here is derived from an EMBL/GenBank/DDBJ whole genome shotgun (WGS) entry which is preliminary data.</text>
</comment>
<name>A0A9P6PX20_9FUNG</name>
<reference evidence="3" key="1">
    <citation type="journal article" date="2020" name="Fungal Divers.">
        <title>Resolving the Mortierellaceae phylogeny through synthesis of multi-gene phylogenetics and phylogenomics.</title>
        <authorList>
            <person name="Vandepol N."/>
            <person name="Liber J."/>
            <person name="Desiro A."/>
            <person name="Na H."/>
            <person name="Kennedy M."/>
            <person name="Barry K."/>
            <person name="Grigoriev I.V."/>
            <person name="Miller A.N."/>
            <person name="O'Donnell K."/>
            <person name="Stajich J.E."/>
            <person name="Bonito G."/>
        </authorList>
    </citation>
    <scope>NUCLEOTIDE SEQUENCE</scope>
    <source>
        <strain evidence="3">KOD948</strain>
    </source>
</reference>
<evidence type="ECO:0000256" key="2">
    <source>
        <dbReference type="SAM" id="MobiDB-lite"/>
    </source>
</evidence>
<feature type="region of interest" description="Disordered" evidence="2">
    <location>
        <begin position="368"/>
        <end position="396"/>
    </location>
</feature>
<feature type="compositionally biased region" description="Polar residues" evidence="2">
    <location>
        <begin position="13"/>
        <end position="25"/>
    </location>
</feature>
<feature type="compositionally biased region" description="Basic residues" evidence="2">
    <location>
        <begin position="1"/>
        <end position="12"/>
    </location>
</feature>
<protein>
    <submittedName>
        <fullName evidence="3">Uncharacterized protein</fullName>
    </submittedName>
</protein>
<gene>
    <name evidence="3" type="ORF">BG011_005504</name>
</gene>
<dbReference type="Gene3D" id="3.60.130.30">
    <property type="match status" value="1"/>
</dbReference>
<keyword evidence="1" id="KW-0175">Coiled coil</keyword>
<sequence length="814" mass="89730">MKSKARTSKGSKKSTNGINHKSNGAESVVAHKDSNGPTRDAGSSGTSFQSDDPPGLSILAAFTPQEIAAASLPSKARSDAGSIQHTSISTLQQQRSENPVGLQSGAATPQADKMLVPATSMETEFIEALYFDLADQGPHSLPIDHNHNRVCAIPSTHGDLPPHASSDSEDIDYDDMDSNEDQGDDGDCEDFDDDLDVYERDDFLSSQEAILMELRREQVEFEENVRQLQQQLLRQGSLIPLSTNEELEAGILAHGDIYSDIADQSIDPIDNPDRLLDIQQEINHQARTIVKPRTTYACKLCCERKTNLCLEKSGWAWRPLIIEAMATAAAAIANFNVRQHRDTGDGGGGGTSIQRGIRYSEYLQRPMMSPSWTDSNARTDNERISPVSNKSNGATLYVNSPNAPMTATMSGRSTLQPVPIRHMYRGTTPPPPATLYPLPANSPYKFGRKSSELLEPVGEFHEFQSAEGNSRQVLLHVWPPSSLDTTLLQKLEACCRDFQENDIVRGHSGDGFLTGWRPSWKQPHQTGVLRFGHWRVRAPPEQGGHLYPPFQTPLTLAAGGGSVLGSTVNMSTPNTTKYSAPNGTSVRENMTSQQQQKPVNPNYQTYSEPHCNQHSCPVHDTPIRHTPPGRESKATPDQVPGSQFNPSRQSLMDQHIDAHGGPTHIPQDLNLESSTQGRLLRLIRAIQMVEKGIIARHLKYLFPTLYEKYHGLQFGTPRLFDAVATVALAMDVSPRLHHDKAHTKHGFCWIVACGDFVGGDLCIPQLGKRVVMRPGTVVAIRSTVVAYYLERYAKNTSMYVMYAYTSDNNWPPAT</sequence>
<feature type="compositionally biased region" description="Polar residues" evidence="2">
    <location>
        <begin position="35"/>
        <end position="50"/>
    </location>
</feature>
<accession>A0A9P6PX20</accession>
<feature type="compositionally biased region" description="Polar residues" evidence="2">
    <location>
        <begin position="386"/>
        <end position="396"/>
    </location>
</feature>